<accession>A0A1I7T416</accession>
<keyword evidence="2" id="KW-1185">Reference proteome</keyword>
<feature type="compositionally biased region" description="Polar residues" evidence="1">
    <location>
        <begin position="138"/>
        <end position="161"/>
    </location>
</feature>
<protein>
    <submittedName>
        <fullName evidence="3">BEN domain-containing protein</fullName>
    </submittedName>
</protein>
<evidence type="ECO:0000256" key="1">
    <source>
        <dbReference type="SAM" id="MobiDB-lite"/>
    </source>
</evidence>
<name>A0A1I7T416_9PELO</name>
<feature type="compositionally biased region" description="Polar residues" evidence="1">
    <location>
        <begin position="1"/>
        <end position="11"/>
    </location>
</feature>
<feature type="region of interest" description="Disordered" evidence="1">
    <location>
        <begin position="134"/>
        <end position="201"/>
    </location>
</feature>
<feature type="region of interest" description="Disordered" evidence="1">
    <location>
        <begin position="456"/>
        <end position="480"/>
    </location>
</feature>
<evidence type="ECO:0000313" key="2">
    <source>
        <dbReference type="Proteomes" id="UP000095282"/>
    </source>
</evidence>
<feature type="compositionally biased region" description="Basic and acidic residues" evidence="1">
    <location>
        <begin position="470"/>
        <end position="480"/>
    </location>
</feature>
<evidence type="ECO:0000313" key="3">
    <source>
        <dbReference type="WBParaSite" id="Csp11.Scaffold497.g2213.t2"/>
    </source>
</evidence>
<dbReference type="AlphaFoldDB" id="A0A1I7T416"/>
<reference evidence="3" key="1">
    <citation type="submission" date="2016-11" db="UniProtKB">
        <authorList>
            <consortium name="WormBaseParasite"/>
        </authorList>
    </citation>
    <scope>IDENTIFICATION</scope>
</reference>
<feature type="compositionally biased region" description="Low complexity" evidence="1">
    <location>
        <begin position="192"/>
        <end position="201"/>
    </location>
</feature>
<feature type="compositionally biased region" description="Polar residues" evidence="1">
    <location>
        <begin position="279"/>
        <end position="299"/>
    </location>
</feature>
<organism evidence="2 3">
    <name type="scientific">Caenorhabditis tropicalis</name>
    <dbReference type="NCBI Taxonomy" id="1561998"/>
    <lineage>
        <taxon>Eukaryota</taxon>
        <taxon>Metazoa</taxon>
        <taxon>Ecdysozoa</taxon>
        <taxon>Nematoda</taxon>
        <taxon>Chromadorea</taxon>
        <taxon>Rhabditida</taxon>
        <taxon>Rhabditina</taxon>
        <taxon>Rhabditomorpha</taxon>
        <taxon>Rhabditoidea</taxon>
        <taxon>Rhabditidae</taxon>
        <taxon>Peloderinae</taxon>
        <taxon>Caenorhabditis</taxon>
    </lineage>
</organism>
<feature type="region of interest" description="Disordered" evidence="1">
    <location>
        <begin position="278"/>
        <end position="299"/>
    </location>
</feature>
<feature type="region of interest" description="Disordered" evidence="1">
    <location>
        <begin position="1"/>
        <end position="48"/>
    </location>
</feature>
<sequence>MRDSISAQNETGFRRMTGQPPSRHLRQSSEDDNIRSKSPLPGPPAGMLKIRIRNPYGSDSSFISEQNNLTTPPKEVRFHYGVPLKPNVNSPFPCICLNYYRPEACRGSNRVQEKWTTAECRRFARNILKMRDREEQAVSPTVQPISNTSVTARPPVTFSQKYNERPRKSKIIPNETPLHSIPNEIEKPEQNSPVPSSLSSLLPQLLSPEDSLQAIDRNNCRSFSTVQNFTYEHQNDEAEIVDEEMWKEEVVETFSHVDETVEEQNKRLMNQENMKRYENSTNSFTDGKTDGKSSPSLSTYQTYMEKPDHHQQNSQKFNQNHSVIPEIEEIELCKPNQEYELRDYMNSNATTMNQVNIPVLEFFGAVDVETHTIHQITRYNSQHVSDIEDEAENLSQNSVKQKRIGNVPIKKESKPNMKLILLRTRSKTELAAAQSGRQRDNSVILIDEDGKFENKSNLSILPPAKKQRLSRFEEKKQTDA</sequence>
<dbReference type="Proteomes" id="UP000095282">
    <property type="component" value="Unplaced"/>
</dbReference>
<dbReference type="WBParaSite" id="Csp11.Scaffold497.g2213.t2">
    <property type="protein sequence ID" value="Csp11.Scaffold497.g2213.t2"/>
    <property type="gene ID" value="Csp11.Scaffold497.g2213"/>
</dbReference>
<proteinExistence type="predicted"/>